<dbReference type="GO" id="GO:0005737">
    <property type="term" value="C:cytoplasm"/>
    <property type="evidence" value="ECO:0007669"/>
    <property type="project" value="UniProtKB-SubCell"/>
</dbReference>
<dbReference type="EMBL" id="JANBPY010002672">
    <property type="protein sequence ID" value="KAJ1954109.1"/>
    <property type="molecule type" value="Genomic_DNA"/>
</dbReference>
<dbReference type="SUPFAM" id="SSF55811">
    <property type="entry name" value="Nudix"/>
    <property type="match status" value="1"/>
</dbReference>
<dbReference type="InterPro" id="IPR015797">
    <property type="entry name" value="NUDIX_hydrolase-like_dom_sf"/>
</dbReference>
<keyword evidence="3 6" id="KW-0507">mRNA processing</keyword>
<dbReference type="PIRSF" id="PIRSF017888">
    <property type="entry name" value="CPSF-25"/>
    <property type="match status" value="1"/>
</dbReference>
<feature type="domain" description="Nudix hydrolase" evidence="7">
    <location>
        <begin position="43"/>
        <end position="172"/>
    </location>
</feature>
<dbReference type="InterPro" id="IPR000086">
    <property type="entry name" value="NUDIX_hydrolase_dom"/>
</dbReference>
<comment type="subunit">
    <text evidence="6">Homodimer (via N- and C-terminus); binds RNA as homodimer. Component of the cleavage factor Im (CFIm) complex.</text>
</comment>
<keyword evidence="5 6" id="KW-0539">Nucleus</keyword>
<gene>
    <name evidence="8" type="ORF">IWQ62_005837</name>
</gene>
<evidence type="ECO:0000256" key="3">
    <source>
        <dbReference type="ARBA" id="ARBA00022664"/>
    </source>
</evidence>
<organism evidence="8 9">
    <name type="scientific">Dispira parvispora</name>
    <dbReference type="NCBI Taxonomy" id="1520584"/>
    <lineage>
        <taxon>Eukaryota</taxon>
        <taxon>Fungi</taxon>
        <taxon>Fungi incertae sedis</taxon>
        <taxon>Zoopagomycota</taxon>
        <taxon>Kickxellomycotina</taxon>
        <taxon>Dimargaritomycetes</taxon>
        <taxon>Dimargaritales</taxon>
        <taxon>Dimargaritaceae</taxon>
        <taxon>Dispira</taxon>
    </lineage>
</organism>
<evidence type="ECO:0000256" key="1">
    <source>
        <dbReference type="ARBA" id="ARBA00009710"/>
    </source>
</evidence>
<comment type="similarity">
    <text evidence="1 6">Belongs to the Nudix hydrolase family. CPSF5 subfamily.</text>
</comment>
<dbReference type="Proteomes" id="UP001150925">
    <property type="component" value="Unassembled WGS sequence"/>
</dbReference>
<evidence type="ECO:0000256" key="5">
    <source>
        <dbReference type="ARBA" id="ARBA00023242"/>
    </source>
</evidence>
<dbReference type="Pfam" id="PF13869">
    <property type="entry name" value="NUDIX_2"/>
    <property type="match status" value="1"/>
</dbReference>
<dbReference type="InterPro" id="IPR016706">
    <property type="entry name" value="Cleav_polyA_spec_factor_su5"/>
</dbReference>
<dbReference type="AlphaFoldDB" id="A0A9W8E457"/>
<comment type="subcellular location">
    <subcellularLocation>
        <location evidence="6">Nucleus</location>
    </subcellularLocation>
    <subcellularLocation>
        <location evidence="6">Cytoplasm</location>
    </subcellularLocation>
</comment>
<protein>
    <recommendedName>
        <fullName evidence="2 6">Cleavage and polyadenylation specificity factor subunit 5</fullName>
    </recommendedName>
</protein>
<keyword evidence="9" id="KW-1185">Reference proteome</keyword>
<keyword evidence="4 6" id="KW-0694">RNA-binding</keyword>
<evidence type="ECO:0000256" key="4">
    <source>
        <dbReference type="ARBA" id="ARBA00022884"/>
    </source>
</evidence>
<dbReference type="CDD" id="cd18871">
    <property type="entry name" value="NUDIX_Cfim25_Nudt21"/>
    <property type="match status" value="1"/>
</dbReference>
<dbReference type="OrthoDB" id="277288at2759"/>
<evidence type="ECO:0000256" key="2">
    <source>
        <dbReference type="ARBA" id="ARBA00016266"/>
    </source>
</evidence>
<dbReference type="FunFam" id="3.90.79.10:FF:000020">
    <property type="entry name" value="Pre-mRNA cleavage factor Im subunit 2"/>
    <property type="match status" value="1"/>
</dbReference>
<comment type="function">
    <text evidence="6">Component of the cleavage factor Im (CFIm) complex that functions as an activator of the pre-mRNA 3'-end cleavage and polyadenylation processing required for the maturation of pre-mRNA into functional mRNAs. CFIm contributes to the recruitment of multiprotein complexes on specific sequences on the pre-mRNA 3'-end, so called cleavage and polyadenylation signals (pA signals). Most pre-mRNAs contain multiple pA signals, resulting in alternative cleavage and polyadenylation (APA) producing mRNAs with variable 3'-end formation. The CFIm complex acts as a key regulator of cleavage and polyadenylation site choice during APA through its binding to 5'-UGUA-3' elements localized in the 3'-untranslated region (UTR) for a huge number of pre-mRNAs.</text>
</comment>
<reference evidence="8" key="1">
    <citation type="submission" date="2022-07" db="EMBL/GenBank/DDBJ databases">
        <title>Phylogenomic reconstructions and comparative analyses of Kickxellomycotina fungi.</title>
        <authorList>
            <person name="Reynolds N.K."/>
            <person name="Stajich J.E."/>
            <person name="Barry K."/>
            <person name="Grigoriev I.V."/>
            <person name="Crous P."/>
            <person name="Smith M.E."/>
        </authorList>
    </citation>
    <scope>NUCLEOTIDE SEQUENCE</scope>
    <source>
        <strain evidence="8">RSA 1196</strain>
    </source>
</reference>
<dbReference type="GO" id="GO:0003729">
    <property type="term" value="F:mRNA binding"/>
    <property type="evidence" value="ECO:0007669"/>
    <property type="project" value="UniProtKB-UniRule"/>
</dbReference>
<dbReference type="GO" id="GO:0005849">
    <property type="term" value="C:mRNA cleavage factor complex"/>
    <property type="evidence" value="ECO:0007669"/>
    <property type="project" value="UniProtKB-UniRule"/>
</dbReference>
<evidence type="ECO:0000259" key="7">
    <source>
        <dbReference type="PROSITE" id="PS51462"/>
    </source>
</evidence>
<evidence type="ECO:0000256" key="6">
    <source>
        <dbReference type="PIRNR" id="PIRNR017888"/>
    </source>
</evidence>
<dbReference type="Gene3D" id="3.90.79.10">
    <property type="entry name" value="Nucleoside Triphosphate Pyrophosphohydrolase"/>
    <property type="match status" value="1"/>
</dbReference>
<accession>A0A9W8E457</accession>
<name>A0A9W8E457_9FUNG</name>
<keyword evidence="6" id="KW-0963">Cytoplasm</keyword>
<proteinExistence type="inferred from homology"/>
<sequence>MSSITLYPTSNFTFGTKEAEPQSETSATERLNVLRSYYETSGMRRAVDAVFLVHEAKHPHVLLLQIGHKFFKLPGGYLKPGEDEVEGLQKRLNELFGRTGTDGSSSTMFDWNVGECIGTWWRPNFDNYTYPYLAPHVSRPKEQKKIFLVHLPEHRELSVPANLQLVAVPLLEFYNNPATYGAQLAGLPVCLSRFSYSFAD</sequence>
<dbReference type="PROSITE" id="PS51462">
    <property type="entry name" value="NUDIX"/>
    <property type="match status" value="1"/>
</dbReference>
<evidence type="ECO:0000313" key="9">
    <source>
        <dbReference type="Proteomes" id="UP001150925"/>
    </source>
</evidence>
<dbReference type="GO" id="GO:0031124">
    <property type="term" value="P:mRNA 3'-end processing"/>
    <property type="evidence" value="ECO:0007669"/>
    <property type="project" value="InterPro"/>
</dbReference>
<evidence type="ECO:0000313" key="8">
    <source>
        <dbReference type="EMBL" id="KAJ1954109.1"/>
    </source>
</evidence>
<dbReference type="PANTHER" id="PTHR13047">
    <property type="entry name" value="PRE-MRNA CLEAVAGE FACTOR IM, 25KD SUBUNIT"/>
    <property type="match status" value="1"/>
</dbReference>
<comment type="caution">
    <text evidence="8">The sequence shown here is derived from an EMBL/GenBank/DDBJ whole genome shotgun (WGS) entry which is preliminary data.</text>
</comment>